<keyword evidence="3" id="KW-0238">DNA-binding</keyword>
<feature type="domain" description="BHLH" evidence="7">
    <location>
        <begin position="114"/>
        <end position="166"/>
    </location>
</feature>
<dbReference type="CDD" id="cd11466">
    <property type="entry name" value="bHLH_TS_HAND"/>
    <property type="match status" value="1"/>
</dbReference>
<protein>
    <recommendedName>
        <fullName evidence="7">BHLH domain-containing protein</fullName>
    </recommendedName>
</protein>
<dbReference type="InterPro" id="IPR036638">
    <property type="entry name" value="HLH_DNA-bd_sf"/>
</dbReference>
<feature type="compositionally biased region" description="Low complexity" evidence="6">
    <location>
        <begin position="228"/>
        <end position="275"/>
    </location>
</feature>
<keyword evidence="4" id="KW-0804">Transcription</keyword>
<dbReference type="EMBL" id="CAJNOM010000102">
    <property type="protein sequence ID" value="CAF1050684.1"/>
    <property type="molecule type" value="Genomic_DNA"/>
</dbReference>
<dbReference type="SUPFAM" id="SSF47459">
    <property type="entry name" value="HLH, helix-loop-helix DNA-binding domain"/>
    <property type="match status" value="1"/>
</dbReference>
<evidence type="ECO:0000256" key="4">
    <source>
        <dbReference type="ARBA" id="ARBA00023163"/>
    </source>
</evidence>
<dbReference type="EMBL" id="CAJOBB010001278">
    <property type="protein sequence ID" value="CAF3834813.1"/>
    <property type="molecule type" value="Genomic_DNA"/>
</dbReference>
<keyword evidence="12" id="KW-1185">Reference proteome</keyword>
<dbReference type="GO" id="GO:0000981">
    <property type="term" value="F:DNA-binding transcription factor activity, RNA polymerase II-specific"/>
    <property type="evidence" value="ECO:0007669"/>
    <property type="project" value="TreeGrafter"/>
</dbReference>
<dbReference type="FunFam" id="4.10.280.10:FF:000010">
    <property type="entry name" value="Scleraxis bHLH transcription factor"/>
    <property type="match status" value="1"/>
</dbReference>
<dbReference type="GO" id="GO:0046983">
    <property type="term" value="F:protein dimerization activity"/>
    <property type="evidence" value="ECO:0007669"/>
    <property type="project" value="InterPro"/>
</dbReference>
<dbReference type="Proteomes" id="UP000663868">
    <property type="component" value="Unassembled WGS sequence"/>
</dbReference>
<evidence type="ECO:0000259" key="7">
    <source>
        <dbReference type="PROSITE" id="PS50888"/>
    </source>
</evidence>
<comment type="caution">
    <text evidence="8">The sequence shown here is derived from an EMBL/GenBank/DDBJ whole genome shotgun (WGS) entry which is preliminary data.</text>
</comment>
<dbReference type="Gene3D" id="4.10.280.10">
    <property type="entry name" value="Helix-loop-helix DNA-binding domain"/>
    <property type="match status" value="1"/>
</dbReference>
<evidence type="ECO:0000256" key="2">
    <source>
        <dbReference type="ARBA" id="ARBA00023015"/>
    </source>
</evidence>
<dbReference type="SMART" id="SM00353">
    <property type="entry name" value="HLH"/>
    <property type="match status" value="1"/>
</dbReference>
<feature type="region of interest" description="Disordered" evidence="6">
    <location>
        <begin position="1"/>
        <end position="23"/>
    </location>
</feature>
<dbReference type="OrthoDB" id="10055449at2759"/>
<dbReference type="Proteomes" id="UP000663832">
    <property type="component" value="Unassembled WGS sequence"/>
</dbReference>
<dbReference type="InterPro" id="IPR050283">
    <property type="entry name" value="E-box_TF_Regulators"/>
</dbReference>
<dbReference type="Pfam" id="PF00010">
    <property type="entry name" value="HLH"/>
    <property type="match status" value="1"/>
</dbReference>
<evidence type="ECO:0000256" key="5">
    <source>
        <dbReference type="ARBA" id="ARBA00023242"/>
    </source>
</evidence>
<sequence>MFNSPNDSYTSSPTSPSGVIFNRHHHNSRYHPYNRISTSYYPTNELETYSFDNNNINTNNHNQTVQNYDHSIMPYDYNLAWTTSSSSIDNEISIEGQATIGSNLGGTGAPRCFKRRVSANKKERRRTQSINTAFSDLRTAIPNVQPDTKLSKIKTLKLATKYIEFLMDILSKDDPTAMPSAFKAEIIKTRKDHRDLMKFDNSLSPRKIKGRTGWPQAVWQSELNRNENFQQQQNQSTNETNPLPQTLPPQLQLNTSSGSLSNSPTLSHSSSSSSTKTIHKLRTYDKPYLRHSNAKMR</sequence>
<evidence type="ECO:0000313" key="13">
    <source>
        <dbReference type="Proteomes" id="UP000663877"/>
    </source>
</evidence>
<evidence type="ECO:0000256" key="3">
    <source>
        <dbReference type="ARBA" id="ARBA00023125"/>
    </source>
</evidence>
<reference evidence="8" key="1">
    <citation type="submission" date="2021-02" db="EMBL/GenBank/DDBJ databases">
        <authorList>
            <person name="Nowell W R."/>
        </authorList>
    </citation>
    <scope>NUCLEOTIDE SEQUENCE</scope>
</reference>
<proteinExistence type="predicted"/>
<keyword evidence="5" id="KW-0539">Nucleus</keyword>
<accession>A0A813YGB3</accession>
<dbReference type="GO" id="GO:0032502">
    <property type="term" value="P:developmental process"/>
    <property type="evidence" value="ECO:0007669"/>
    <property type="project" value="TreeGrafter"/>
</dbReference>
<dbReference type="PANTHER" id="PTHR23349">
    <property type="entry name" value="BASIC HELIX-LOOP-HELIX TRANSCRIPTION FACTOR, TWIST"/>
    <property type="match status" value="1"/>
</dbReference>
<keyword evidence="2" id="KW-0805">Transcription regulation</keyword>
<gene>
    <name evidence="8" type="ORF">BJG266_LOCUS9570</name>
    <name evidence="11" type="ORF">KXQ929_LOCUS19091</name>
    <name evidence="9" type="ORF">QVE165_LOCUS17109</name>
    <name evidence="10" type="ORF">QVE165_LOCUS17595</name>
</gene>
<dbReference type="PROSITE" id="PS50888">
    <property type="entry name" value="BHLH"/>
    <property type="match status" value="1"/>
</dbReference>
<dbReference type="InterPro" id="IPR011598">
    <property type="entry name" value="bHLH_dom"/>
</dbReference>
<dbReference type="EMBL" id="CAJNOI010000031">
    <property type="protein sequence ID" value="CAF0883744.1"/>
    <property type="molecule type" value="Genomic_DNA"/>
</dbReference>
<evidence type="ECO:0000313" key="10">
    <source>
        <dbReference type="EMBL" id="CAF1050684.1"/>
    </source>
</evidence>
<dbReference type="PANTHER" id="PTHR23349:SF68">
    <property type="entry name" value="FI14601P"/>
    <property type="match status" value="1"/>
</dbReference>
<organism evidence="8 13">
    <name type="scientific">Adineta steineri</name>
    <dbReference type="NCBI Taxonomy" id="433720"/>
    <lineage>
        <taxon>Eukaryota</taxon>
        <taxon>Metazoa</taxon>
        <taxon>Spiralia</taxon>
        <taxon>Gnathifera</taxon>
        <taxon>Rotifera</taxon>
        <taxon>Eurotatoria</taxon>
        <taxon>Bdelloidea</taxon>
        <taxon>Adinetida</taxon>
        <taxon>Adinetidae</taxon>
        <taxon>Adineta</taxon>
    </lineage>
</organism>
<evidence type="ECO:0000313" key="11">
    <source>
        <dbReference type="EMBL" id="CAF3834813.1"/>
    </source>
</evidence>
<dbReference type="EMBL" id="CAJNOM010000098">
    <property type="protein sequence ID" value="CAF1041754.1"/>
    <property type="molecule type" value="Genomic_DNA"/>
</dbReference>
<dbReference type="AlphaFoldDB" id="A0A813YGB3"/>
<evidence type="ECO:0000256" key="6">
    <source>
        <dbReference type="SAM" id="MobiDB-lite"/>
    </source>
</evidence>
<feature type="compositionally biased region" description="Polar residues" evidence="6">
    <location>
        <begin position="1"/>
        <end position="17"/>
    </location>
</feature>
<dbReference type="Proteomes" id="UP000663877">
    <property type="component" value="Unassembled WGS sequence"/>
</dbReference>
<feature type="region of interest" description="Disordered" evidence="6">
    <location>
        <begin position="228"/>
        <end position="297"/>
    </location>
</feature>
<dbReference type="GO" id="GO:0005634">
    <property type="term" value="C:nucleus"/>
    <property type="evidence" value="ECO:0007669"/>
    <property type="project" value="UniProtKB-SubCell"/>
</dbReference>
<comment type="subcellular location">
    <subcellularLocation>
        <location evidence="1">Nucleus</location>
    </subcellularLocation>
</comment>
<dbReference type="GO" id="GO:0000977">
    <property type="term" value="F:RNA polymerase II transcription regulatory region sequence-specific DNA binding"/>
    <property type="evidence" value="ECO:0007669"/>
    <property type="project" value="TreeGrafter"/>
</dbReference>
<evidence type="ECO:0000256" key="1">
    <source>
        <dbReference type="ARBA" id="ARBA00004123"/>
    </source>
</evidence>
<evidence type="ECO:0000313" key="8">
    <source>
        <dbReference type="EMBL" id="CAF0883744.1"/>
    </source>
</evidence>
<evidence type="ECO:0000313" key="12">
    <source>
        <dbReference type="Proteomes" id="UP000663832"/>
    </source>
</evidence>
<name>A0A813YGB3_9BILA</name>
<evidence type="ECO:0000313" key="9">
    <source>
        <dbReference type="EMBL" id="CAF1041754.1"/>
    </source>
</evidence>